<accession>A7EY40</accession>
<evidence type="ECO:0000313" key="1">
    <source>
        <dbReference type="EMBL" id="EDN94382.1"/>
    </source>
</evidence>
<evidence type="ECO:0000313" key="2">
    <source>
        <dbReference type="Proteomes" id="UP000001312"/>
    </source>
</evidence>
<protein>
    <submittedName>
        <fullName evidence="1">Uncharacterized protein</fullName>
    </submittedName>
</protein>
<dbReference type="KEGG" id="ssl:SS1G_10255"/>
<dbReference type="RefSeq" id="XP_001588708.1">
    <property type="nucleotide sequence ID" value="XM_001588658.1"/>
</dbReference>
<dbReference type="AlphaFoldDB" id="A7EY40"/>
<gene>
    <name evidence="1" type="ORF">SS1G_10255</name>
</gene>
<sequence length="37" mass="4011">MRASSSYGLLAILSQLRSIDFSIAALVRGLSEKPVEM</sequence>
<dbReference type="GeneID" id="5484982"/>
<dbReference type="Proteomes" id="UP000001312">
    <property type="component" value="Unassembled WGS sequence"/>
</dbReference>
<dbReference type="InParanoid" id="A7EY40"/>
<proteinExistence type="predicted"/>
<name>A7EY40_SCLS1</name>
<reference evidence="2" key="1">
    <citation type="journal article" date="2011" name="PLoS Genet.">
        <title>Genomic analysis of the necrotrophic fungal pathogens Sclerotinia sclerotiorum and Botrytis cinerea.</title>
        <authorList>
            <person name="Amselem J."/>
            <person name="Cuomo C.A."/>
            <person name="van Kan J.A."/>
            <person name="Viaud M."/>
            <person name="Benito E.P."/>
            <person name="Couloux A."/>
            <person name="Coutinho P.M."/>
            <person name="de Vries R.P."/>
            <person name="Dyer P.S."/>
            <person name="Fillinger S."/>
            <person name="Fournier E."/>
            <person name="Gout L."/>
            <person name="Hahn M."/>
            <person name="Kohn L."/>
            <person name="Lapalu N."/>
            <person name="Plummer K.M."/>
            <person name="Pradier J.M."/>
            <person name="Quevillon E."/>
            <person name="Sharon A."/>
            <person name="Simon A."/>
            <person name="ten Have A."/>
            <person name="Tudzynski B."/>
            <person name="Tudzynski P."/>
            <person name="Wincker P."/>
            <person name="Andrew M."/>
            <person name="Anthouard V."/>
            <person name="Beever R.E."/>
            <person name="Beffa R."/>
            <person name="Benoit I."/>
            <person name="Bouzid O."/>
            <person name="Brault B."/>
            <person name="Chen Z."/>
            <person name="Choquer M."/>
            <person name="Collemare J."/>
            <person name="Cotton P."/>
            <person name="Danchin E.G."/>
            <person name="Da Silva C."/>
            <person name="Gautier A."/>
            <person name="Giraud C."/>
            <person name="Giraud T."/>
            <person name="Gonzalez C."/>
            <person name="Grossetete S."/>
            <person name="Guldener U."/>
            <person name="Henrissat B."/>
            <person name="Howlett B.J."/>
            <person name="Kodira C."/>
            <person name="Kretschmer M."/>
            <person name="Lappartient A."/>
            <person name="Leroch M."/>
            <person name="Levis C."/>
            <person name="Mauceli E."/>
            <person name="Neuveglise C."/>
            <person name="Oeser B."/>
            <person name="Pearson M."/>
            <person name="Poulain J."/>
            <person name="Poussereau N."/>
            <person name="Quesneville H."/>
            <person name="Rascle C."/>
            <person name="Schumacher J."/>
            <person name="Segurens B."/>
            <person name="Sexton A."/>
            <person name="Silva E."/>
            <person name="Sirven C."/>
            <person name="Soanes D.M."/>
            <person name="Talbot N.J."/>
            <person name="Templeton M."/>
            <person name="Yandava C."/>
            <person name="Yarden O."/>
            <person name="Zeng Q."/>
            <person name="Rollins J.A."/>
            <person name="Lebrun M.H."/>
            <person name="Dickman M."/>
        </authorList>
    </citation>
    <scope>NUCLEOTIDE SEQUENCE [LARGE SCALE GENOMIC DNA]</scope>
    <source>
        <strain evidence="2">ATCC 18683 / 1980 / Ss-1</strain>
    </source>
</reference>
<dbReference type="HOGENOM" id="CLU_3351367_0_0_1"/>
<keyword evidence="2" id="KW-1185">Reference proteome</keyword>
<dbReference type="EMBL" id="CH476635">
    <property type="protein sequence ID" value="EDN94382.1"/>
    <property type="molecule type" value="Genomic_DNA"/>
</dbReference>
<organism evidence="1 2">
    <name type="scientific">Sclerotinia sclerotiorum (strain ATCC 18683 / 1980 / Ss-1)</name>
    <name type="common">White mold</name>
    <name type="synonym">Whetzelinia sclerotiorum</name>
    <dbReference type="NCBI Taxonomy" id="665079"/>
    <lineage>
        <taxon>Eukaryota</taxon>
        <taxon>Fungi</taxon>
        <taxon>Dikarya</taxon>
        <taxon>Ascomycota</taxon>
        <taxon>Pezizomycotina</taxon>
        <taxon>Leotiomycetes</taxon>
        <taxon>Helotiales</taxon>
        <taxon>Sclerotiniaceae</taxon>
        <taxon>Sclerotinia</taxon>
    </lineage>
</organism>